<evidence type="ECO:0000313" key="3">
    <source>
        <dbReference type="Proteomes" id="UP000297403"/>
    </source>
</evidence>
<dbReference type="EMBL" id="SOFY01000031">
    <property type="protein sequence ID" value="TFC48903.1"/>
    <property type="molecule type" value="Genomic_DNA"/>
</dbReference>
<name>A0AAQ2HG77_9MICO</name>
<evidence type="ECO:0000256" key="1">
    <source>
        <dbReference type="SAM" id="MobiDB-lite"/>
    </source>
</evidence>
<proteinExistence type="predicted"/>
<dbReference type="Proteomes" id="UP000297403">
    <property type="component" value="Unassembled WGS sequence"/>
</dbReference>
<feature type="compositionally biased region" description="Low complexity" evidence="1">
    <location>
        <begin position="253"/>
        <end position="267"/>
    </location>
</feature>
<feature type="region of interest" description="Disordered" evidence="1">
    <location>
        <begin position="238"/>
        <end position="273"/>
    </location>
</feature>
<keyword evidence="3" id="KW-1185">Reference proteome</keyword>
<reference evidence="2 3" key="1">
    <citation type="submission" date="2019-03" db="EMBL/GenBank/DDBJ databases">
        <title>Genomics of glacier-inhabiting Cryobacterium strains.</title>
        <authorList>
            <person name="Liu Q."/>
            <person name="Xin Y.-H."/>
        </authorList>
    </citation>
    <scope>NUCLEOTIDE SEQUENCE [LARGE SCALE GENOMIC DNA]</scope>
    <source>
        <strain evidence="3">TMT1-22</strain>
    </source>
</reference>
<organism evidence="2 3">
    <name type="scientific">Cryobacterium shii</name>
    <dbReference type="NCBI Taxonomy" id="1259235"/>
    <lineage>
        <taxon>Bacteria</taxon>
        <taxon>Bacillati</taxon>
        <taxon>Actinomycetota</taxon>
        <taxon>Actinomycetes</taxon>
        <taxon>Micrococcales</taxon>
        <taxon>Microbacteriaceae</taxon>
        <taxon>Cryobacterium</taxon>
    </lineage>
</organism>
<sequence>MNDQHQTEPAEPALELAALIVAEAAARDFHPTAAELKIQMLNRMPSFSEKELGFRKFIDFLNDAQARGLLFVFADNNGHPRVSHDPVLAQAPVASPRPPDEPPARMRQDLWSAIVHWEDMSDRFWDRKERRAVYVPVDGEGAPLWNSEPSRFARIAPVTREEHLVWMNKFAESLDGPKRDALLQASGPDAPRGALKNALRRHELSALWGAELQSRVTAHAEVWAKAQGVRLDQIVEKTPHPAHPAGLPSGAKSALQSLSPSGSSHSPTEPIGETALLRRRLKGVIDKMSLAELAAIQVPAIYLLSE</sequence>
<gene>
    <name evidence="2" type="ORF">E3O49_06750</name>
</gene>
<dbReference type="AlphaFoldDB" id="A0AAQ2HG77"/>
<comment type="caution">
    <text evidence="2">The sequence shown here is derived from an EMBL/GenBank/DDBJ whole genome shotgun (WGS) entry which is preliminary data.</text>
</comment>
<protein>
    <submittedName>
        <fullName evidence="2">Uncharacterized protein</fullName>
    </submittedName>
</protein>
<dbReference type="RefSeq" id="WP_134451201.1">
    <property type="nucleotide sequence ID" value="NZ_SOFY01000031.1"/>
</dbReference>
<accession>A0AAQ2HG77</accession>
<evidence type="ECO:0000313" key="2">
    <source>
        <dbReference type="EMBL" id="TFC48903.1"/>
    </source>
</evidence>